<keyword evidence="3" id="KW-0687">Ribonucleoprotein</keyword>
<dbReference type="GO" id="GO:1990904">
    <property type="term" value="C:ribonucleoprotein complex"/>
    <property type="evidence" value="ECO:0007669"/>
    <property type="project" value="UniProtKB-KW"/>
</dbReference>
<evidence type="ECO:0000259" key="4">
    <source>
        <dbReference type="Pfam" id="PF01778"/>
    </source>
</evidence>
<dbReference type="Gene3D" id="3.30.390.110">
    <property type="match status" value="1"/>
</dbReference>
<dbReference type="GO" id="GO:0006412">
    <property type="term" value="P:translation"/>
    <property type="evidence" value="ECO:0007669"/>
    <property type="project" value="InterPro"/>
</dbReference>
<organism evidence="5">
    <name type="scientific">Diacronema lutheri</name>
    <name type="common">Unicellular marine alga</name>
    <name type="synonym">Monochrysis lutheri</name>
    <dbReference type="NCBI Taxonomy" id="2081491"/>
    <lineage>
        <taxon>Eukaryota</taxon>
        <taxon>Haptista</taxon>
        <taxon>Haptophyta</taxon>
        <taxon>Pavlovophyceae</taxon>
        <taxon>Pavlovales</taxon>
        <taxon>Pavlovaceae</taxon>
        <taxon>Diacronema</taxon>
    </lineage>
</organism>
<gene>
    <name evidence="6" type="ORF">KFE25_004786</name>
    <name evidence="5" type="ORF">PLUT1463_LOCUS2803</name>
</gene>
<evidence type="ECO:0000256" key="1">
    <source>
        <dbReference type="ARBA" id="ARBA00007926"/>
    </source>
</evidence>
<evidence type="ECO:0000256" key="3">
    <source>
        <dbReference type="ARBA" id="ARBA00023274"/>
    </source>
</evidence>
<name>A0A7R9UJZ4_DIALT</name>
<evidence type="ECO:0000313" key="6">
    <source>
        <dbReference type="EMBL" id="KAG8463275.1"/>
    </source>
</evidence>
<dbReference type="EMBL" id="HBEB01004351">
    <property type="protein sequence ID" value="CAD8268489.1"/>
    <property type="molecule type" value="Transcribed_RNA"/>
</dbReference>
<reference evidence="6" key="2">
    <citation type="submission" date="2021-05" db="EMBL/GenBank/DDBJ databases">
        <title>The genome of the haptophyte Pavlova lutheri (Diacronema luteri, Pavlovales) - a model for lipid biosynthesis in eukaryotic algae.</title>
        <authorList>
            <person name="Hulatt C.J."/>
            <person name="Posewitz M.C."/>
        </authorList>
    </citation>
    <scope>NUCLEOTIDE SEQUENCE</scope>
    <source>
        <strain evidence="6">NIVA-4/92</strain>
    </source>
</reference>
<dbReference type="InterPro" id="IPR029004">
    <property type="entry name" value="Ribosomal_eL28/Mak16"/>
</dbReference>
<proteinExistence type="inferred from homology"/>
<dbReference type="AlphaFoldDB" id="A0A7R9UJZ4"/>
<dbReference type="InterPro" id="IPR002672">
    <property type="entry name" value="Ribosomal_eL28"/>
</dbReference>
<evidence type="ECO:0000313" key="5">
    <source>
        <dbReference type="EMBL" id="CAD8268489.1"/>
    </source>
</evidence>
<keyword evidence="2" id="KW-0689">Ribosomal protein</keyword>
<dbReference type="OMA" id="GKYGQRP"/>
<reference evidence="5" key="1">
    <citation type="submission" date="2021-01" db="EMBL/GenBank/DDBJ databases">
        <authorList>
            <person name="Corre E."/>
            <person name="Pelletier E."/>
            <person name="Niang G."/>
            <person name="Scheremetjew M."/>
            <person name="Finn R."/>
            <person name="Kale V."/>
            <person name="Holt S."/>
            <person name="Cochrane G."/>
            <person name="Meng A."/>
            <person name="Brown T."/>
            <person name="Cohen L."/>
        </authorList>
    </citation>
    <scope>NUCLEOTIDE SEQUENCE</scope>
    <source>
        <strain evidence="5">RCC1537</strain>
    </source>
</reference>
<keyword evidence="7" id="KW-1185">Reference proteome</keyword>
<feature type="domain" description="Ribosomal eL28/Mak16" evidence="4">
    <location>
        <begin position="8"/>
        <end position="126"/>
    </location>
</feature>
<dbReference type="OrthoDB" id="338850at2759"/>
<comment type="similarity">
    <text evidence="1">Belongs to the eukaryotic ribosomal protein eL28 family.</text>
</comment>
<evidence type="ECO:0000313" key="7">
    <source>
        <dbReference type="Proteomes" id="UP000751190"/>
    </source>
</evidence>
<dbReference type="EMBL" id="JAGTXO010000016">
    <property type="protein sequence ID" value="KAG8463275.1"/>
    <property type="molecule type" value="Genomic_DNA"/>
</dbReference>
<protein>
    <recommendedName>
        <fullName evidence="4">Ribosomal eL28/Mak16 domain-containing protein</fullName>
    </recommendedName>
</protein>
<dbReference type="PANTHER" id="PTHR10544">
    <property type="entry name" value="60S RIBOSOMAL PROTEIN L28"/>
    <property type="match status" value="1"/>
</dbReference>
<sequence length="149" mass="16243">MANFSEDLTWMVVRDTSSFLRKGRFPSATFSCERGNLSGKNSFKFSGLANKRTVDVQPGDGSSLKLTTTAKDFDAVARKPKAMRKTKVLSKSMTAVAKAVSIATADTFYRPDMKRAALAKACTLKEAAKRKAAGVTKGKPARKKWAWGK</sequence>
<dbReference type="Pfam" id="PF01778">
    <property type="entry name" value="Ribosomal_L28e"/>
    <property type="match status" value="1"/>
</dbReference>
<dbReference type="Proteomes" id="UP000751190">
    <property type="component" value="Unassembled WGS sequence"/>
</dbReference>
<dbReference type="GO" id="GO:0003735">
    <property type="term" value="F:structural constituent of ribosome"/>
    <property type="evidence" value="ECO:0007669"/>
    <property type="project" value="InterPro"/>
</dbReference>
<accession>A0A7R9UJZ4</accession>
<evidence type="ECO:0000256" key="2">
    <source>
        <dbReference type="ARBA" id="ARBA00022980"/>
    </source>
</evidence>
<dbReference type="GO" id="GO:0005840">
    <property type="term" value="C:ribosome"/>
    <property type="evidence" value="ECO:0007669"/>
    <property type="project" value="UniProtKB-KW"/>
</dbReference>